<protein>
    <recommendedName>
        <fullName evidence="2">Reverse transcriptase/retrotransposon-derived protein RNase H-like domain-containing protein</fullName>
    </recommendedName>
</protein>
<dbReference type="SUPFAM" id="SSF56672">
    <property type="entry name" value="DNA/RNA polymerases"/>
    <property type="match status" value="1"/>
</dbReference>
<evidence type="ECO:0000313" key="3">
    <source>
        <dbReference type="EMBL" id="KAJ8888987.1"/>
    </source>
</evidence>
<dbReference type="InterPro" id="IPR050951">
    <property type="entry name" value="Retrovirus_Pol_polyprotein"/>
</dbReference>
<organism evidence="3 4">
    <name type="scientific">Dryococelus australis</name>
    <dbReference type="NCBI Taxonomy" id="614101"/>
    <lineage>
        <taxon>Eukaryota</taxon>
        <taxon>Metazoa</taxon>
        <taxon>Ecdysozoa</taxon>
        <taxon>Arthropoda</taxon>
        <taxon>Hexapoda</taxon>
        <taxon>Insecta</taxon>
        <taxon>Pterygota</taxon>
        <taxon>Neoptera</taxon>
        <taxon>Polyneoptera</taxon>
        <taxon>Phasmatodea</taxon>
        <taxon>Verophasmatodea</taxon>
        <taxon>Anareolatae</taxon>
        <taxon>Phasmatidae</taxon>
        <taxon>Eurycanthinae</taxon>
        <taxon>Dryococelus</taxon>
    </lineage>
</organism>
<evidence type="ECO:0000259" key="2">
    <source>
        <dbReference type="Pfam" id="PF17919"/>
    </source>
</evidence>
<dbReference type="PANTHER" id="PTHR37984:SF5">
    <property type="entry name" value="PROTEIN NYNRIN-LIKE"/>
    <property type="match status" value="1"/>
</dbReference>
<evidence type="ECO:0000313" key="4">
    <source>
        <dbReference type="Proteomes" id="UP001159363"/>
    </source>
</evidence>
<keyword evidence="1" id="KW-0511">Multifunctional enzyme</keyword>
<comment type="caution">
    <text evidence="3">The sequence shown here is derived from an EMBL/GenBank/DDBJ whole genome shotgun (WGS) entry which is preliminary data.</text>
</comment>
<gene>
    <name evidence="3" type="ORF">PR048_008481</name>
</gene>
<dbReference type="EMBL" id="JARBHB010000003">
    <property type="protein sequence ID" value="KAJ8888987.1"/>
    <property type="molecule type" value="Genomic_DNA"/>
</dbReference>
<reference evidence="3 4" key="1">
    <citation type="submission" date="2023-02" db="EMBL/GenBank/DDBJ databases">
        <title>LHISI_Scaffold_Assembly.</title>
        <authorList>
            <person name="Stuart O.P."/>
            <person name="Cleave R."/>
            <person name="Magrath M.J.L."/>
            <person name="Mikheyev A.S."/>
        </authorList>
    </citation>
    <scope>NUCLEOTIDE SEQUENCE [LARGE SCALE GENOMIC DNA]</scope>
    <source>
        <strain evidence="3">Daus_M_001</strain>
        <tissue evidence="3">Leg muscle</tissue>
    </source>
</reference>
<dbReference type="CDD" id="cd09274">
    <property type="entry name" value="RNase_HI_RT_Ty3"/>
    <property type="match status" value="1"/>
</dbReference>
<keyword evidence="4" id="KW-1185">Reference proteome</keyword>
<dbReference type="InterPro" id="IPR043502">
    <property type="entry name" value="DNA/RNA_pol_sf"/>
</dbReference>
<dbReference type="Proteomes" id="UP001159363">
    <property type="component" value="Chromosome 3"/>
</dbReference>
<name>A0ABQ9HX79_9NEOP</name>
<dbReference type="InterPro" id="IPR041577">
    <property type="entry name" value="RT_RNaseH_2"/>
</dbReference>
<sequence length="188" mass="21055">MVTYYSRFIHGASTIPTPLRCLLCRNTIFKWTSACEVAFLKLKQYIASDQVLVPYDPDLPVQLACDASPTGIAGVQSHIIDGSKDPIAFASRSLTAAEQNYSQLDREALATVFTANHFFQYLFGSQFKLVTDNQPLTRIFNYWDALPKMTAGRLQRYAAFLSGYNYTIDFKEGIEISNVDCLSRAPAL</sequence>
<evidence type="ECO:0000256" key="1">
    <source>
        <dbReference type="ARBA" id="ARBA00023268"/>
    </source>
</evidence>
<proteinExistence type="predicted"/>
<dbReference type="Pfam" id="PF17919">
    <property type="entry name" value="RT_RNaseH_2"/>
    <property type="match status" value="1"/>
</dbReference>
<feature type="domain" description="Reverse transcriptase/retrotransposon-derived protein RNase H-like" evidence="2">
    <location>
        <begin position="31"/>
        <end position="128"/>
    </location>
</feature>
<dbReference type="InterPro" id="IPR043128">
    <property type="entry name" value="Rev_trsase/Diguanyl_cyclase"/>
</dbReference>
<accession>A0ABQ9HX79</accession>
<dbReference type="PANTHER" id="PTHR37984">
    <property type="entry name" value="PROTEIN CBG26694"/>
    <property type="match status" value="1"/>
</dbReference>
<dbReference type="Gene3D" id="3.30.70.270">
    <property type="match status" value="1"/>
</dbReference>